<reference evidence="1" key="1">
    <citation type="submission" date="2018-11" db="EMBL/GenBank/DDBJ databases">
        <authorList>
            <consortium name="Pathogen Informatics"/>
        </authorList>
    </citation>
    <scope>NUCLEOTIDE SEQUENCE</scope>
</reference>
<accession>A0A3S5FC61</accession>
<sequence>MERRDRVLLPLVRGAIRRIPNVDAVVEGPITYKKRHALLVGILQLECGSITGHRRRSAEIQLVQDAHHILEKCIDVSNMASDLARLGLRLSNRTNFRVPNFDS</sequence>
<dbReference type="EMBL" id="CAAALY010009150">
    <property type="protein sequence ID" value="VEL10484.1"/>
    <property type="molecule type" value="Genomic_DNA"/>
</dbReference>
<evidence type="ECO:0000313" key="1">
    <source>
        <dbReference type="EMBL" id="VEL10484.1"/>
    </source>
</evidence>
<gene>
    <name evidence="1" type="ORF">PXEA_LOCUS3924</name>
</gene>
<name>A0A3S5FC61_9PLAT</name>
<dbReference type="Proteomes" id="UP000784294">
    <property type="component" value="Unassembled WGS sequence"/>
</dbReference>
<organism evidence="1 2">
    <name type="scientific">Protopolystoma xenopodis</name>
    <dbReference type="NCBI Taxonomy" id="117903"/>
    <lineage>
        <taxon>Eukaryota</taxon>
        <taxon>Metazoa</taxon>
        <taxon>Spiralia</taxon>
        <taxon>Lophotrochozoa</taxon>
        <taxon>Platyhelminthes</taxon>
        <taxon>Monogenea</taxon>
        <taxon>Polyopisthocotylea</taxon>
        <taxon>Polystomatidea</taxon>
        <taxon>Polystomatidae</taxon>
        <taxon>Protopolystoma</taxon>
    </lineage>
</organism>
<protein>
    <submittedName>
        <fullName evidence="1">Uncharacterized protein</fullName>
    </submittedName>
</protein>
<evidence type="ECO:0000313" key="2">
    <source>
        <dbReference type="Proteomes" id="UP000784294"/>
    </source>
</evidence>
<dbReference type="AlphaFoldDB" id="A0A3S5FC61"/>
<proteinExistence type="predicted"/>
<comment type="caution">
    <text evidence="1">The sequence shown here is derived from an EMBL/GenBank/DDBJ whole genome shotgun (WGS) entry which is preliminary data.</text>
</comment>
<keyword evidence="2" id="KW-1185">Reference proteome</keyword>